<protein>
    <submittedName>
        <fullName evidence="8">Tyrosyl-tRNA synthetase</fullName>
        <ecNumber evidence="8">6.1.1.1</ecNumber>
    </submittedName>
</protein>
<evidence type="ECO:0000256" key="1">
    <source>
        <dbReference type="ARBA" id="ARBA00004651"/>
    </source>
</evidence>
<dbReference type="AlphaFoldDB" id="A0A380LN00"/>
<dbReference type="Gene3D" id="3.30.70.120">
    <property type="match status" value="1"/>
</dbReference>
<dbReference type="PIRSF" id="PIRSF006483">
    <property type="entry name" value="Membrane_protein_YitT"/>
    <property type="match status" value="1"/>
</dbReference>
<feature type="transmembrane region" description="Helical" evidence="6">
    <location>
        <begin position="12"/>
        <end position="29"/>
    </location>
</feature>
<evidence type="ECO:0000256" key="3">
    <source>
        <dbReference type="ARBA" id="ARBA00022692"/>
    </source>
</evidence>
<dbReference type="Proteomes" id="UP000255523">
    <property type="component" value="Unassembled WGS sequence"/>
</dbReference>
<dbReference type="EC" id="6.1.1.1" evidence="8"/>
<keyword evidence="2" id="KW-1003">Cell membrane</keyword>
<name>A0A380LN00_9FIRM</name>
<comment type="subcellular location">
    <subcellularLocation>
        <location evidence="1">Cell membrane</location>
        <topology evidence="1">Multi-pass membrane protein</topology>
    </subcellularLocation>
</comment>
<keyword evidence="9" id="KW-1185">Reference proteome</keyword>
<accession>A0A380LN00</accession>
<dbReference type="InterPro" id="IPR015867">
    <property type="entry name" value="N-reg_PII/ATP_PRibTrfase_C"/>
</dbReference>
<dbReference type="InterPro" id="IPR019264">
    <property type="entry name" value="DUF2179"/>
</dbReference>
<proteinExistence type="predicted"/>
<evidence type="ECO:0000256" key="6">
    <source>
        <dbReference type="SAM" id="Phobius"/>
    </source>
</evidence>
<keyword evidence="5 6" id="KW-0472">Membrane</keyword>
<feature type="transmembrane region" description="Helical" evidence="6">
    <location>
        <begin position="161"/>
        <end position="185"/>
    </location>
</feature>
<keyword evidence="4 6" id="KW-1133">Transmembrane helix</keyword>
<keyword evidence="8" id="KW-0030">Aminoacyl-tRNA synthetase</keyword>
<feature type="transmembrane region" description="Helical" evidence="6">
    <location>
        <begin position="91"/>
        <end position="110"/>
    </location>
</feature>
<dbReference type="GeneID" id="77462495"/>
<dbReference type="Pfam" id="PF10035">
    <property type="entry name" value="DUF2179"/>
    <property type="match status" value="1"/>
</dbReference>
<evidence type="ECO:0000313" key="8">
    <source>
        <dbReference type="EMBL" id="SUO04623.1"/>
    </source>
</evidence>
<dbReference type="InterPro" id="IPR051461">
    <property type="entry name" value="UPF0750_membrane"/>
</dbReference>
<dbReference type="GO" id="GO:0005886">
    <property type="term" value="C:plasma membrane"/>
    <property type="evidence" value="ECO:0007669"/>
    <property type="project" value="UniProtKB-SubCell"/>
</dbReference>
<feature type="transmembrane region" description="Helical" evidence="6">
    <location>
        <begin position="122"/>
        <end position="140"/>
    </location>
</feature>
<dbReference type="OrthoDB" id="9779786at2"/>
<evidence type="ECO:0000256" key="4">
    <source>
        <dbReference type="ARBA" id="ARBA00022989"/>
    </source>
</evidence>
<evidence type="ECO:0000256" key="5">
    <source>
        <dbReference type="ARBA" id="ARBA00023136"/>
    </source>
</evidence>
<keyword evidence="3 6" id="KW-0812">Transmembrane</keyword>
<evidence type="ECO:0000259" key="7">
    <source>
        <dbReference type="Pfam" id="PF10035"/>
    </source>
</evidence>
<dbReference type="EMBL" id="UHFX01000003">
    <property type="protein sequence ID" value="SUO04623.1"/>
    <property type="molecule type" value="Genomic_DNA"/>
</dbReference>
<dbReference type="RefSeq" id="WP_022790172.1">
    <property type="nucleotide sequence ID" value="NZ_CAUWMU010000015.1"/>
</dbReference>
<feature type="domain" description="DUF2179" evidence="7">
    <location>
        <begin position="231"/>
        <end position="285"/>
    </location>
</feature>
<dbReference type="Pfam" id="PF02588">
    <property type="entry name" value="YitT_membrane"/>
    <property type="match status" value="1"/>
</dbReference>
<dbReference type="PANTHER" id="PTHR33545">
    <property type="entry name" value="UPF0750 MEMBRANE PROTEIN YITT-RELATED"/>
    <property type="match status" value="1"/>
</dbReference>
<feature type="transmembrane region" description="Helical" evidence="6">
    <location>
        <begin position="66"/>
        <end position="84"/>
    </location>
</feature>
<dbReference type="PANTHER" id="PTHR33545:SF5">
    <property type="entry name" value="UPF0750 MEMBRANE PROTEIN YITT"/>
    <property type="match status" value="1"/>
</dbReference>
<dbReference type="GO" id="GO:0004831">
    <property type="term" value="F:tyrosine-tRNA ligase activity"/>
    <property type="evidence" value="ECO:0007669"/>
    <property type="project" value="UniProtKB-EC"/>
</dbReference>
<dbReference type="InterPro" id="IPR003740">
    <property type="entry name" value="YitT"/>
</dbReference>
<sequence length="293" mass="33364">MMHQIREFEKNRIVHLIVSILLMIVSALMQSYIMQVFMDPCNLLSGGFTGISILISRILGLFQIDFPVSVGIILLNLPAAILCYKELSKRFVYLSCLQFSLVSVFLELFQFDPFFDDRTLNVLFGGLLWGFSIAMALRAGGSTGGTDFIAQYVSNKIHKGIWDYIFIGNCIMLVIFGSIFGWVYAGYSIVFQFLSTKAISSLYQRYKQITLEIITKDPEPIIETFMATCHHGMSIFEGYGGYSHSKIYVCKAVVSTYEVQDVIYNVRQTDPKVIINTYHTANFYGRFYQKPLD</sequence>
<reference evidence="8 9" key="1">
    <citation type="submission" date="2018-06" db="EMBL/GenBank/DDBJ databases">
        <authorList>
            <consortium name="Pathogen Informatics"/>
            <person name="Doyle S."/>
        </authorList>
    </citation>
    <scope>NUCLEOTIDE SEQUENCE [LARGE SCALE GENOMIC DNA]</scope>
    <source>
        <strain evidence="8 9">NCTC11087</strain>
    </source>
</reference>
<gene>
    <name evidence="8" type="ORF">NCTC11087_01545</name>
</gene>
<evidence type="ECO:0000256" key="2">
    <source>
        <dbReference type="ARBA" id="ARBA00022475"/>
    </source>
</evidence>
<keyword evidence="8" id="KW-0436">Ligase</keyword>
<evidence type="ECO:0000313" key="9">
    <source>
        <dbReference type="Proteomes" id="UP000255523"/>
    </source>
</evidence>
<organism evidence="8 9">
    <name type="scientific">Faecalicoccus pleomorphus</name>
    <dbReference type="NCBI Taxonomy" id="1323"/>
    <lineage>
        <taxon>Bacteria</taxon>
        <taxon>Bacillati</taxon>
        <taxon>Bacillota</taxon>
        <taxon>Erysipelotrichia</taxon>
        <taxon>Erysipelotrichales</taxon>
        <taxon>Erysipelotrichaceae</taxon>
        <taxon>Faecalicoccus</taxon>
    </lineage>
</organism>